<organism evidence="1 2">
    <name type="scientific">Bauhinia variegata</name>
    <name type="common">Purple orchid tree</name>
    <name type="synonym">Phanera variegata</name>
    <dbReference type="NCBI Taxonomy" id="167791"/>
    <lineage>
        <taxon>Eukaryota</taxon>
        <taxon>Viridiplantae</taxon>
        <taxon>Streptophyta</taxon>
        <taxon>Embryophyta</taxon>
        <taxon>Tracheophyta</taxon>
        <taxon>Spermatophyta</taxon>
        <taxon>Magnoliopsida</taxon>
        <taxon>eudicotyledons</taxon>
        <taxon>Gunneridae</taxon>
        <taxon>Pentapetalae</taxon>
        <taxon>rosids</taxon>
        <taxon>fabids</taxon>
        <taxon>Fabales</taxon>
        <taxon>Fabaceae</taxon>
        <taxon>Cercidoideae</taxon>
        <taxon>Cercideae</taxon>
        <taxon>Bauhiniinae</taxon>
        <taxon>Bauhinia</taxon>
    </lineage>
</organism>
<evidence type="ECO:0000313" key="2">
    <source>
        <dbReference type="Proteomes" id="UP000828941"/>
    </source>
</evidence>
<sequence length="169" mass="18849">MEPHVSDFGIAMHIAQSSAPMRTLRSTYIAGTVGYMAPENAYTIVQSGKSDVYSYGVVLLELITRKMVLLDQTTLIGWVRSVWEETPRIEKIVDPSLVMKANLQDMKPRSPNSFSFEIKRTCLSGIESKYAAFLMELEVINHARLLVFKKPPFSFSYGELQAAGAAVPL</sequence>
<gene>
    <name evidence="1" type="ORF">L6164_002702</name>
</gene>
<keyword evidence="2" id="KW-1185">Reference proteome</keyword>
<dbReference type="EMBL" id="CM039427">
    <property type="protein sequence ID" value="KAI4353774.1"/>
    <property type="molecule type" value="Genomic_DNA"/>
</dbReference>
<dbReference type="Proteomes" id="UP000828941">
    <property type="component" value="Chromosome 2"/>
</dbReference>
<protein>
    <submittedName>
        <fullName evidence="1">Uncharacterized protein</fullName>
    </submittedName>
</protein>
<proteinExistence type="predicted"/>
<name>A0ACB9PY73_BAUVA</name>
<evidence type="ECO:0000313" key="1">
    <source>
        <dbReference type="EMBL" id="KAI4353774.1"/>
    </source>
</evidence>
<reference evidence="1 2" key="1">
    <citation type="journal article" date="2022" name="DNA Res.">
        <title>Chromosomal-level genome assembly of the orchid tree Bauhinia variegata (Leguminosae; Cercidoideae) supports the allotetraploid origin hypothesis of Bauhinia.</title>
        <authorList>
            <person name="Zhong Y."/>
            <person name="Chen Y."/>
            <person name="Zheng D."/>
            <person name="Pang J."/>
            <person name="Liu Y."/>
            <person name="Luo S."/>
            <person name="Meng S."/>
            <person name="Qian L."/>
            <person name="Wei D."/>
            <person name="Dai S."/>
            <person name="Zhou R."/>
        </authorList>
    </citation>
    <scope>NUCLEOTIDE SEQUENCE [LARGE SCALE GENOMIC DNA]</scope>
    <source>
        <strain evidence="1">BV-YZ2020</strain>
    </source>
</reference>
<comment type="caution">
    <text evidence="1">The sequence shown here is derived from an EMBL/GenBank/DDBJ whole genome shotgun (WGS) entry which is preliminary data.</text>
</comment>
<accession>A0ACB9PY73</accession>